<dbReference type="Proteomes" id="UP001218362">
    <property type="component" value="Chromosome"/>
</dbReference>
<accession>A0AAJ6BQE3</accession>
<dbReference type="AlphaFoldDB" id="A0AAJ6BQE3"/>
<feature type="domain" description="RES" evidence="1">
    <location>
        <begin position="78"/>
        <end position="205"/>
    </location>
</feature>
<protein>
    <submittedName>
        <fullName evidence="2">RES family NAD+ phosphorylase</fullName>
    </submittedName>
</protein>
<organism evidence="2 3">
    <name type="scientific">Candidatus Andeanibacterium colombiense</name>
    <dbReference type="NCBI Taxonomy" id="3121345"/>
    <lineage>
        <taxon>Bacteria</taxon>
        <taxon>Pseudomonadati</taxon>
        <taxon>Pseudomonadota</taxon>
        <taxon>Alphaproteobacteria</taxon>
        <taxon>Sphingomonadales</taxon>
        <taxon>Sphingomonadaceae</taxon>
        <taxon>Candidatus Andeanibacterium</taxon>
    </lineage>
</organism>
<evidence type="ECO:0000313" key="2">
    <source>
        <dbReference type="EMBL" id="WEK48176.1"/>
    </source>
</evidence>
<reference evidence="2" key="1">
    <citation type="submission" date="2023-03" db="EMBL/GenBank/DDBJ databases">
        <title>Andean soil-derived lignocellulolytic bacterial consortium as a source of novel taxa and putative plastic-active enzymes.</title>
        <authorList>
            <person name="Diaz-Garcia L."/>
            <person name="Chuvochina M."/>
            <person name="Feuerriegel G."/>
            <person name="Bunk B."/>
            <person name="Sproer C."/>
            <person name="Streit W.R."/>
            <person name="Rodriguez L.M."/>
            <person name="Overmann J."/>
            <person name="Jimenez D.J."/>
        </authorList>
    </citation>
    <scope>NUCLEOTIDE SEQUENCE</scope>
    <source>
        <strain evidence="2">MAG 26</strain>
    </source>
</reference>
<dbReference type="SMART" id="SM00953">
    <property type="entry name" value="RES"/>
    <property type="match status" value="1"/>
</dbReference>
<proteinExistence type="predicted"/>
<dbReference type="Pfam" id="PF08808">
    <property type="entry name" value="RES"/>
    <property type="match status" value="1"/>
</dbReference>
<name>A0AAJ6BQE3_9SPHN</name>
<dbReference type="KEGG" id="acob:P0Y56_07735"/>
<dbReference type="InterPro" id="IPR014914">
    <property type="entry name" value="RES_dom"/>
</dbReference>
<sequence>MADIPTCPIRWEPCYRIIPSRFPPIPLFEKVAEPGDLEAVFAIEAMTNDRLREEAGDLNLVPKEDRVSGPGSSPIMAAFTHLNPEGDRFTDGTYGVFYASLTLDTAIEETKHHRSTFLMATDEPAQEIDMRVYAVNLNARLHDVRDMRDAKPEIYDPTNYAASQALASQLRADGSYGIVYQSVRHEGGECVAVFRPRLLSNCRQERHLCYVWDGAGISHVYEKRELSSGASG</sequence>
<evidence type="ECO:0000313" key="3">
    <source>
        <dbReference type="Proteomes" id="UP001218362"/>
    </source>
</evidence>
<dbReference type="EMBL" id="CP119316">
    <property type="protein sequence ID" value="WEK48176.1"/>
    <property type="molecule type" value="Genomic_DNA"/>
</dbReference>
<gene>
    <name evidence="2" type="ORF">P0Y56_07735</name>
</gene>
<evidence type="ECO:0000259" key="1">
    <source>
        <dbReference type="SMART" id="SM00953"/>
    </source>
</evidence>